<evidence type="ECO:0000256" key="1">
    <source>
        <dbReference type="ARBA" id="ARBA00022630"/>
    </source>
</evidence>
<protein>
    <submittedName>
        <fullName evidence="5">Nitroreductase family protein</fullName>
    </submittedName>
</protein>
<dbReference type="InterPro" id="IPR050627">
    <property type="entry name" value="Nitroreductase/BluB"/>
</dbReference>
<gene>
    <name evidence="5" type="ORF">IAB88_08060</name>
</gene>
<evidence type="ECO:0000313" key="5">
    <source>
        <dbReference type="EMBL" id="MBO8476932.1"/>
    </source>
</evidence>
<dbReference type="Proteomes" id="UP000823598">
    <property type="component" value="Unassembled WGS sequence"/>
</dbReference>
<keyword evidence="2" id="KW-0288">FMN</keyword>
<accession>A0A9D9IQK7</accession>
<evidence type="ECO:0000256" key="3">
    <source>
        <dbReference type="ARBA" id="ARBA00023002"/>
    </source>
</evidence>
<feature type="domain" description="Nitroreductase" evidence="4">
    <location>
        <begin position="12"/>
        <end position="63"/>
    </location>
</feature>
<feature type="domain" description="Nitroreductase" evidence="4">
    <location>
        <begin position="67"/>
        <end position="151"/>
    </location>
</feature>
<dbReference type="InterPro" id="IPR029479">
    <property type="entry name" value="Nitroreductase"/>
</dbReference>
<dbReference type="InterPro" id="IPR000415">
    <property type="entry name" value="Nitroreductase-like"/>
</dbReference>
<dbReference type="Pfam" id="PF00881">
    <property type="entry name" value="Nitroreductase"/>
    <property type="match status" value="2"/>
</dbReference>
<reference evidence="5" key="1">
    <citation type="submission" date="2020-10" db="EMBL/GenBank/DDBJ databases">
        <authorList>
            <person name="Gilroy R."/>
        </authorList>
    </citation>
    <scope>NUCLEOTIDE SEQUENCE</scope>
    <source>
        <strain evidence="5">6919</strain>
    </source>
</reference>
<sequence>MSAYNDFMTIATQRYSCRSYSDRRVERDVISLVIDAARLAPSATNRQPWTFHIVDGGDLKREITACYGREWILEAPALIIAVGDHNAAWHRGDGKDHTDIDIAIAVEHICLAAATLGLGTCWVCNFDAARCARALGLKEGEEPIAIIPIGYPQNSNLPEKKRKPLDDIIKWHD</sequence>
<organism evidence="5 6">
    <name type="scientific">Candidatus Limisoma faecipullorum</name>
    <dbReference type="NCBI Taxonomy" id="2840854"/>
    <lineage>
        <taxon>Bacteria</taxon>
        <taxon>Pseudomonadati</taxon>
        <taxon>Bacteroidota</taxon>
        <taxon>Bacteroidia</taxon>
        <taxon>Bacteroidales</taxon>
        <taxon>Candidatus Limisoma</taxon>
    </lineage>
</organism>
<dbReference type="PANTHER" id="PTHR23026:SF90">
    <property type="entry name" value="IODOTYROSINE DEIODINASE 1"/>
    <property type="match status" value="1"/>
</dbReference>
<dbReference type="GO" id="GO:0016491">
    <property type="term" value="F:oxidoreductase activity"/>
    <property type="evidence" value="ECO:0007669"/>
    <property type="project" value="UniProtKB-KW"/>
</dbReference>
<dbReference type="PANTHER" id="PTHR23026">
    <property type="entry name" value="NADPH NITROREDUCTASE"/>
    <property type="match status" value="1"/>
</dbReference>
<dbReference type="EMBL" id="JADIMC010000093">
    <property type="protein sequence ID" value="MBO8476932.1"/>
    <property type="molecule type" value="Genomic_DNA"/>
</dbReference>
<dbReference type="SUPFAM" id="SSF55469">
    <property type="entry name" value="FMN-dependent nitroreductase-like"/>
    <property type="match status" value="1"/>
</dbReference>
<keyword evidence="1" id="KW-0285">Flavoprotein</keyword>
<dbReference type="CDD" id="cd20609">
    <property type="entry name" value="nitroreductase"/>
    <property type="match status" value="1"/>
</dbReference>
<reference evidence="5" key="2">
    <citation type="journal article" date="2021" name="PeerJ">
        <title>Extensive microbial diversity within the chicken gut microbiome revealed by metagenomics and culture.</title>
        <authorList>
            <person name="Gilroy R."/>
            <person name="Ravi A."/>
            <person name="Getino M."/>
            <person name="Pursley I."/>
            <person name="Horton D.L."/>
            <person name="Alikhan N.F."/>
            <person name="Baker D."/>
            <person name="Gharbi K."/>
            <person name="Hall N."/>
            <person name="Watson M."/>
            <person name="Adriaenssens E.M."/>
            <person name="Foster-Nyarko E."/>
            <person name="Jarju S."/>
            <person name="Secka A."/>
            <person name="Antonio M."/>
            <person name="Oren A."/>
            <person name="Chaudhuri R.R."/>
            <person name="La Ragione R."/>
            <person name="Hildebrand F."/>
            <person name="Pallen M.J."/>
        </authorList>
    </citation>
    <scope>NUCLEOTIDE SEQUENCE</scope>
    <source>
        <strain evidence="5">6919</strain>
    </source>
</reference>
<name>A0A9D9IQK7_9BACT</name>
<comment type="caution">
    <text evidence="5">The sequence shown here is derived from an EMBL/GenBank/DDBJ whole genome shotgun (WGS) entry which is preliminary data.</text>
</comment>
<dbReference type="AlphaFoldDB" id="A0A9D9IQK7"/>
<evidence type="ECO:0000256" key="2">
    <source>
        <dbReference type="ARBA" id="ARBA00022643"/>
    </source>
</evidence>
<evidence type="ECO:0000313" key="6">
    <source>
        <dbReference type="Proteomes" id="UP000823598"/>
    </source>
</evidence>
<dbReference type="Gene3D" id="3.40.109.10">
    <property type="entry name" value="NADH Oxidase"/>
    <property type="match status" value="1"/>
</dbReference>
<evidence type="ECO:0000259" key="4">
    <source>
        <dbReference type="Pfam" id="PF00881"/>
    </source>
</evidence>
<keyword evidence="3" id="KW-0560">Oxidoreductase</keyword>
<proteinExistence type="predicted"/>